<dbReference type="RefSeq" id="XP_024768498.1">
    <property type="nucleotide sequence ID" value="XM_024916458.1"/>
</dbReference>
<evidence type="ECO:0000313" key="1">
    <source>
        <dbReference type="EMBL" id="PTB48821.1"/>
    </source>
</evidence>
<dbReference type="Proteomes" id="UP000241690">
    <property type="component" value="Unassembled WGS sequence"/>
</dbReference>
<gene>
    <name evidence="1" type="ORF">M431DRAFT_487272</name>
</gene>
<sequence length="152" mass="16863">MRHSSSGVYDAHTQIPDSYAITNLMPYLVWLTGCYDPNQQKMAAKVEVWRPDAECSLDVLTTSCLHNLKERIDSDLYIPLFLGYRPLLFTGACEDKATGIFTVLGVHIGVRRGDLGSLIGCLIHTFFGCEVAAQETGKFGKDDDVKILDLYA</sequence>
<keyword evidence="2" id="KW-1185">Reference proteome</keyword>
<protein>
    <submittedName>
        <fullName evidence="1">Uncharacterized protein</fullName>
    </submittedName>
</protein>
<accession>A0A2T3ZVI2</accession>
<dbReference type="PROSITE" id="PS51257">
    <property type="entry name" value="PROKAR_LIPOPROTEIN"/>
    <property type="match status" value="1"/>
</dbReference>
<dbReference type="AlphaFoldDB" id="A0A2T3ZVI2"/>
<name>A0A2T3ZVI2_TRIHA</name>
<reference evidence="1 2" key="1">
    <citation type="submission" date="2016-07" db="EMBL/GenBank/DDBJ databases">
        <title>Multiple horizontal gene transfer events from other fungi enriched the ability of initially mycotrophic Trichoderma (Ascomycota) to feed on dead plant biomass.</title>
        <authorList>
            <consortium name="DOE Joint Genome Institute"/>
            <person name="Aerts A."/>
            <person name="Atanasova L."/>
            <person name="Chenthamara K."/>
            <person name="Zhang J."/>
            <person name="Grujic M."/>
            <person name="Henrissat B."/>
            <person name="Kuo A."/>
            <person name="Salamov A."/>
            <person name="Lipzen A."/>
            <person name="Labutti K."/>
            <person name="Barry K."/>
            <person name="Miao Y."/>
            <person name="Rahimi M.J."/>
            <person name="Shen Q."/>
            <person name="Grigoriev I.V."/>
            <person name="Kubicek C.P."/>
            <person name="Druzhinina I.S."/>
        </authorList>
    </citation>
    <scope>NUCLEOTIDE SEQUENCE [LARGE SCALE GENOMIC DNA]</scope>
    <source>
        <strain evidence="1 2">CBS 226.95</strain>
    </source>
</reference>
<dbReference type="GeneID" id="36625027"/>
<evidence type="ECO:0000313" key="2">
    <source>
        <dbReference type="Proteomes" id="UP000241690"/>
    </source>
</evidence>
<proteinExistence type="predicted"/>
<organism evidence="1 2">
    <name type="scientific">Trichoderma harzianum CBS 226.95</name>
    <dbReference type="NCBI Taxonomy" id="983964"/>
    <lineage>
        <taxon>Eukaryota</taxon>
        <taxon>Fungi</taxon>
        <taxon>Dikarya</taxon>
        <taxon>Ascomycota</taxon>
        <taxon>Pezizomycotina</taxon>
        <taxon>Sordariomycetes</taxon>
        <taxon>Hypocreomycetidae</taxon>
        <taxon>Hypocreales</taxon>
        <taxon>Hypocreaceae</taxon>
        <taxon>Trichoderma</taxon>
    </lineage>
</organism>
<dbReference type="EMBL" id="KZ679696">
    <property type="protein sequence ID" value="PTB48821.1"/>
    <property type="molecule type" value="Genomic_DNA"/>
</dbReference>